<dbReference type="CDD" id="cd07043">
    <property type="entry name" value="STAS_anti-anti-sigma_factors"/>
    <property type="match status" value="1"/>
</dbReference>
<dbReference type="Gene3D" id="3.30.750.24">
    <property type="entry name" value="STAS domain"/>
    <property type="match status" value="1"/>
</dbReference>
<feature type="domain" description="STAS" evidence="1">
    <location>
        <begin position="1"/>
        <end position="102"/>
    </location>
</feature>
<evidence type="ECO:0000313" key="3">
    <source>
        <dbReference type="Proteomes" id="UP001352223"/>
    </source>
</evidence>
<dbReference type="InterPro" id="IPR002645">
    <property type="entry name" value="STAS_dom"/>
</dbReference>
<dbReference type="InterPro" id="IPR036513">
    <property type="entry name" value="STAS_dom_sf"/>
</dbReference>
<accession>A0ABU6C8U3</accession>
<gene>
    <name evidence="2" type="ORF">OKJ48_12365</name>
</gene>
<sequence>MAVVTPCGEMDLHDLTEVVDTLTGVLSDTSTDATLLDLSQLTFADSVFLNQILVTYSGHAAKRRPLVLCGPLHDSVQRLLEITGTDSVLPLAAGRQDALERLRTSEAP</sequence>
<dbReference type="Proteomes" id="UP001352223">
    <property type="component" value="Unassembled WGS sequence"/>
</dbReference>
<name>A0ABU6C8U3_9ACTN</name>
<keyword evidence="3" id="KW-1185">Reference proteome</keyword>
<dbReference type="EMBL" id="JAOZYB010000075">
    <property type="protein sequence ID" value="MEB3961032.1"/>
    <property type="molecule type" value="Genomic_DNA"/>
</dbReference>
<evidence type="ECO:0000259" key="1">
    <source>
        <dbReference type="PROSITE" id="PS50801"/>
    </source>
</evidence>
<dbReference type="Pfam" id="PF13466">
    <property type="entry name" value="STAS_2"/>
    <property type="match status" value="1"/>
</dbReference>
<dbReference type="SUPFAM" id="SSF52091">
    <property type="entry name" value="SpoIIaa-like"/>
    <property type="match status" value="1"/>
</dbReference>
<proteinExistence type="predicted"/>
<dbReference type="PROSITE" id="PS50801">
    <property type="entry name" value="STAS"/>
    <property type="match status" value="1"/>
</dbReference>
<evidence type="ECO:0000313" key="2">
    <source>
        <dbReference type="EMBL" id="MEB3961032.1"/>
    </source>
</evidence>
<comment type="caution">
    <text evidence="2">The sequence shown here is derived from an EMBL/GenBank/DDBJ whole genome shotgun (WGS) entry which is preliminary data.</text>
</comment>
<organism evidence="2 3">
    <name type="scientific">Streptomyces kunmingensis</name>
    <dbReference type="NCBI Taxonomy" id="68225"/>
    <lineage>
        <taxon>Bacteria</taxon>
        <taxon>Bacillati</taxon>
        <taxon>Actinomycetota</taxon>
        <taxon>Actinomycetes</taxon>
        <taxon>Kitasatosporales</taxon>
        <taxon>Streptomycetaceae</taxon>
        <taxon>Streptomyces</taxon>
    </lineage>
</organism>
<reference evidence="2 3" key="1">
    <citation type="submission" date="2022-10" db="EMBL/GenBank/DDBJ databases">
        <authorList>
            <person name="Xie J."/>
            <person name="Shen N."/>
        </authorList>
    </citation>
    <scope>NUCLEOTIDE SEQUENCE [LARGE SCALE GENOMIC DNA]</scope>
    <source>
        <strain evidence="2 3">DSM 41681</strain>
    </source>
</reference>
<dbReference type="InterPro" id="IPR058548">
    <property type="entry name" value="MlaB-like_STAS"/>
</dbReference>
<protein>
    <submittedName>
        <fullName evidence="2">STAS domain-containing protein</fullName>
    </submittedName>
</protein>